<proteinExistence type="predicted"/>
<evidence type="ECO:0000313" key="2">
    <source>
        <dbReference type="Proteomes" id="UP001413721"/>
    </source>
</evidence>
<keyword evidence="2" id="KW-1185">Reference proteome</keyword>
<dbReference type="RefSeq" id="WP_345936794.1">
    <property type="nucleotide sequence ID" value="NZ_JBBKTW010000001.1"/>
</dbReference>
<protein>
    <submittedName>
        <fullName evidence="1">Uncharacterized protein</fullName>
    </submittedName>
</protein>
<evidence type="ECO:0000313" key="1">
    <source>
        <dbReference type="EMBL" id="MEN2987438.1"/>
    </source>
</evidence>
<comment type="caution">
    <text evidence="1">The sequence shown here is derived from an EMBL/GenBank/DDBJ whole genome shotgun (WGS) entry which is preliminary data.</text>
</comment>
<name>A0ABU9YF70_9PROT</name>
<dbReference type="InterPro" id="IPR058292">
    <property type="entry name" value="DUF7986"/>
</dbReference>
<gene>
    <name evidence="1" type="ORF">WG926_03920</name>
</gene>
<dbReference type="EMBL" id="JBBKTW010000001">
    <property type="protein sequence ID" value="MEN2987438.1"/>
    <property type="molecule type" value="Genomic_DNA"/>
</dbReference>
<sequence length="286" mass="31580">MTIFPTSLAIDWTATLWGCAFEDFLTREYEVEGGNIVDDYLRRRRLAEPVQTRAYIKALRTSVMSLYEVSDVIPGQSLMARDVIHGGDRILVIDGTATKTLQQWDRIAARIVPVMGRNAFAGGLLLFNQQAAEIVFGGLREMCGEADATKLPLISDGDLQAVAAIFTNAWLFDTLKRVTGRPAIQNSDGDEIVFHNVRFPLTSGTTQKSVAARLNRISSLSRENSKFWNWLDSTASNIINESCSFKIEATMDNGACVLGNIELKGRFLHLMTNSAARAEKGTALIQ</sequence>
<dbReference type="Proteomes" id="UP001413721">
    <property type="component" value="Unassembled WGS sequence"/>
</dbReference>
<organism evidence="1 2">
    <name type="scientific">Tistrella arctica</name>
    <dbReference type="NCBI Taxonomy" id="3133430"/>
    <lineage>
        <taxon>Bacteria</taxon>
        <taxon>Pseudomonadati</taxon>
        <taxon>Pseudomonadota</taxon>
        <taxon>Alphaproteobacteria</taxon>
        <taxon>Geminicoccales</taxon>
        <taxon>Geminicoccaceae</taxon>
        <taxon>Tistrella</taxon>
    </lineage>
</organism>
<reference evidence="1 2" key="1">
    <citation type="submission" date="2024-03" db="EMBL/GenBank/DDBJ databases">
        <title>High-quality draft genome sequencing of Tistrella sp. BH-R2-4.</title>
        <authorList>
            <person name="Dong C."/>
        </authorList>
    </citation>
    <scope>NUCLEOTIDE SEQUENCE [LARGE SCALE GENOMIC DNA]</scope>
    <source>
        <strain evidence="1 2">BH-R2-4</strain>
    </source>
</reference>
<accession>A0ABU9YF70</accession>
<dbReference type="Pfam" id="PF25948">
    <property type="entry name" value="DUF7986"/>
    <property type="match status" value="1"/>
</dbReference>